<evidence type="ECO:0008006" key="3">
    <source>
        <dbReference type="Google" id="ProtNLM"/>
    </source>
</evidence>
<name>A0A1C7F9R7_9VIBR</name>
<dbReference type="EMBL" id="CP016414">
    <property type="protein sequence ID" value="ANU36716.1"/>
    <property type="molecule type" value="Genomic_DNA"/>
</dbReference>
<evidence type="ECO:0000313" key="2">
    <source>
        <dbReference type="Proteomes" id="UP000092528"/>
    </source>
</evidence>
<sequence>MTIHNRLPIFIAIISSSFTSLVVAKQAEPIAEQDWGLAAMYRIASVPFATESGDQTVGTFVPLMYFSNDWVFIDGLEGGVHLTQWQDDSLQLNALTRMRFVDIPASIQNANQGDSADFGLQLRQSLNDEWHLDWEVMSDEDFRFHTNLRASAEYQWGDWNLKPSATLRYKDADFNSQYYAFSEYTAQKIGAGVDVNIGVDARYHVASNLYLLGSTSVTRLDHNAYHAQAVEERYQGEVFVGFGFFNDSSAPKKTQLTNSRYLRVAHGWATPSNIGDIFALNREKDPYNNQLTSLFYGHPLTDELFGYPVDLYFTPGIVHHWSSDVQNASTEWVAAIKAYVTVEWPTRWRFGVAEGLSYIDNISYIEQSEMDRKGYTPSHLLNYLDFSFDINVGDLVNQPSWQHVWFGYSLHHRSAIFEKASQFGRIKGGSNYNTVYLQFDF</sequence>
<evidence type="ECO:0000313" key="1">
    <source>
        <dbReference type="EMBL" id="ANU36716.1"/>
    </source>
</evidence>
<dbReference type="Pfam" id="PF06629">
    <property type="entry name" value="MipA"/>
    <property type="match status" value="1"/>
</dbReference>
<dbReference type="Proteomes" id="UP000092528">
    <property type="component" value="Chromosome 1"/>
</dbReference>
<gene>
    <name evidence="1" type="ORF">VSVS05_01591</name>
</gene>
<dbReference type="PATRIC" id="fig|45658.7.peg.1576"/>
<keyword evidence="2" id="KW-1185">Reference proteome</keyword>
<accession>A0A1C7F9R7</accession>
<dbReference type="AlphaFoldDB" id="A0A1C7F9R7"/>
<dbReference type="InterPro" id="IPR010583">
    <property type="entry name" value="MipA"/>
</dbReference>
<dbReference type="GeneID" id="96873426"/>
<protein>
    <recommendedName>
        <fullName evidence="3">MltA-interacting MipA family protein</fullName>
    </recommendedName>
</protein>
<organism evidence="1 2">
    <name type="scientific">Vibrio scophthalmi</name>
    <dbReference type="NCBI Taxonomy" id="45658"/>
    <lineage>
        <taxon>Bacteria</taxon>
        <taxon>Pseudomonadati</taxon>
        <taxon>Pseudomonadota</taxon>
        <taxon>Gammaproteobacteria</taxon>
        <taxon>Vibrionales</taxon>
        <taxon>Vibrionaceae</taxon>
        <taxon>Vibrio</taxon>
    </lineage>
</organism>
<proteinExistence type="predicted"/>
<reference evidence="1 2" key="1">
    <citation type="submission" date="2016-07" db="EMBL/GenBank/DDBJ databases">
        <title>Genome sequencing of Vibrio scophthalmi strain VS-05, an isolated from Paralichthys olivaceus.</title>
        <authorList>
            <person name="Han H.-J."/>
        </authorList>
    </citation>
    <scope>NUCLEOTIDE SEQUENCE [LARGE SCALE GENOMIC DNA]</scope>
    <source>
        <strain evidence="1 2">VS-05</strain>
    </source>
</reference>
<dbReference type="RefSeq" id="WP_065545419.1">
    <property type="nucleotide sequence ID" value="NZ_CP016414.1"/>
</dbReference>
<dbReference type="STRING" id="45658.VSVS12_01406"/>